<dbReference type="InterPro" id="IPR040079">
    <property type="entry name" value="Glutathione_S-Trfase"/>
</dbReference>
<accession>A0ABQ9JDQ0</accession>
<dbReference type="Gene3D" id="3.30.70.1010">
    <property type="entry name" value="Translation elongation factor EF1B, gamma chain, conserved domain"/>
    <property type="match status" value="1"/>
</dbReference>
<evidence type="ECO:0008006" key="10">
    <source>
        <dbReference type="Google" id="ProtNLM"/>
    </source>
</evidence>
<evidence type="ECO:0000259" key="5">
    <source>
        <dbReference type="PROSITE" id="PS50040"/>
    </source>
</evidence>
<feature type="region of interest" description="Disordered" evidence="4">
    <location>
        <begin position="219"/>
        <end position="276"/>
    </location>
</feature>
<feature type="domain" description="EF-1-gamma C-terminal" evidence="5">
    <location>
        <begin position="291"/>
        <end position="450"/>
    </location>
</feature>
<feature type="compositionally biased region" description="Basic and acidic residues" evidence="4">
    <location>
        <begin position="262"/>
        <end position="273"/>
    </location>
</feature>
<protein>
    <recommendedName>
        <fullName evidence="10">Elongation factor 1-gamma</fullName>
    </recommendedName>
</protein>
<dbReference type="Pfam" id="PF02798">
    <property type="entry name" value="GST_N"/>
    <property type="match status" value="1"/>
</dbReference>
<gene>
    <name evidence="8" type="ORF">NQ317_003575</name>
</gene>
<evidence type="ECO:0000256" key="4">
    <source>
        <dbReference type="SAM" id="MobiDB-lite"/>
    </source>
</evidence>
<keyword evidence="2 3" id="KW-0648">Protein biosynthesis</keyword>
<dbReference type="SUPFAM" id="SSF89942">
    <property type="entry name" value="eEF1-gamma domain"/>
    <property type="match status" value="1"/>
</dbReference>
<dbReference type="InterPro" id="IPR010987">
    <property type="entry name" value="Glutathione-S-Trfase_C-like"/>
</dbReference>
<dbReference type="SFLD" id="SFLDG00358">
    <property type="entry name" value="Main_(cytGST)"/>
    <property type="match status" value="1"/>
</dbReference>
<dbReference type="SMART" id="SM01183">
    <property type="entry name" value="EF1G"/>
    <property type="match status" value="1"/>
</dbReference>
<dbReference type="PANTHER" id="PTHR43986">
    <property type="entry name" value="ELONGATION FACTOR 1-GAMMA"/>
    <property type="match status" value="1"/>
</dbReference>
<keyword evidence="9" id="KW-1185">Reference proteome</keyword>
<reference evidence="8" key="1">
    <citation type="journal article" date="2023" name="Insect Mol. Biol.">
        <title>Genome sequencing provides insights into the evolution of gene families encoding plant cell wall-degrading enzymes in longhorned beetles.</title>
        <authorList>
            <person name="Shin N.R."/>
            <person name="Okamura Y."/>
            <person name="Kirsch R."/>
            <person name="Pauchet Y."/>
        </authorList>
    </citation>
    <scope>NUCLEOTIDE SEQUENCE</scope>
    <source>
        <strain evidence="8">MMC_N1</strain>
    </source>
</reference>
<dbReference type="CDD" id="cd03181">
    <property type="entry name" value="GST_C_EF1Bgamma_like"/>
    <property type="match status" value="1"/>
</dbReference>
<organism evidence="8 9">
    <name type="scientific">Molorchus minor</name>
    <dbReference type="NCBI Taxonomy" id="1323400"/>
    <lineage>
        <taxon>Eukaryota</taxon>
        <taxon>Metazoa</taxon>
        <taxon>Ecdysozoa</taxon>
        <taxon>Arthropoda</taxon>
        <taxon>Hexapoda</taxon>
        <taxon>Insecta</taxon>
        <taxon>Pterygota</taxon>
        <taxon>Neoptera</taxon>
        <taxon>Endopterygota</taxon>
        <taxon>Coleoptera</taxon>
        <taxon>Polyphaga</taxon>
        <taxon>Cucujiformia</taxon>
        <taxon>Chrysomeloidea</taxon>
        <taxon>Cerambycidae</taxon>
        <taxon>Lamiinae</taxon>
        <taxon>Monochamini</taxon>
        <taxon>Molorchus</taxon>
    </lineage>
</organism>
<evidence type="ECO:0000256" key="1">
    <source>
        <dbReference type="ARBA" id="ARBA00022768"/>
    </source>
</evidence>
<feature type="compositionally biased region" description="Basic and acidic residues" evidence="4">
    <location>
        <begin position="229"/>
        <end position="240"/>
    </location>
</feature>
<dbReference type="PROSITE" id="PS50405">
    <property type="entry name" value="GST_CTER"/>
    <property type="match status" value="1"/>
</dbReference>
<evidence type="ECO:0000259" key="7">
    <source>
        <dbReference type="PROSITE" id="PS50405"/>
    </source>
</evidence>
<dbReference type="CDD" id="cd03044">
    <property type="entry name" value="GST_N_EF1Bgamma"/>
    <property type="match status" value="1"/>
</dbReference>
<dbReference type="InterPro" id="IPR036433">
    <property type="entry name" value="EF1B_G_C_sf"/>
</dbReference>
<dbReference type="Gene3D" id="3.40.30.10">
    <property type="entry name" value="Glutaredoxin"/>
    <property type="match status" value="1"/>
</dbReference>
<evidence type="ECO:0000259" key="6">
    <source>
        <dbReference type="PROSITE" id="PS50404"/>
    </source>
</evidence>
<feature type="domain" description="GST C-terminal" evidence="7">
    <location>
        <begin position="85"/>
        <end position="218"/>
    </location>
</feature>
<dbReference type="Pfam" id="PF00043">
    <property type="entry name" value="GST_C"/>
    <property type="match status" value="1"/>
</dbReference>
<dbReference type="PANTHER" id="PTHR43986:SF1">
    <property type="entry name" value="ELONGATION FACTOR 1-GAMMA"/>
    <property type="match status" value="1"/>
</dbReference>
<dbReference type="Pfam" id="PF00647">
    <property type="entry name" value="EF1G"/>
    <property type="match status" value="1"/>
</dbReference>
<dbReference type="EMBL" id="JAPWTJ010000736">
    <property type="protein sequence ID" value="KAJ8976034.1"/>
    <property type="molecule type" value="Genomic_DNA"/>
</dbReference>
<evidence type="ECO:0000313" key="9">
    <source>
        <dbReference type="Proteomes" id="UP001162164"/>
    </source>
</evidence>
<dbReference type="Proteomes" id="UP001162164">
    <property type="component" value="Unassembled WGS sequence"/>
</dbReference>
<evidence type="ECO:0000256" key="3">
    <source>
        <dbReference type="PROSITE-ProRule" id="PRU00519"/>
    </source>
</evidence>
<proteinExistence type="predicted"/>
<feature type="compositionally biased region" description="Basic residues" evidence="4">
    <location>
        <begin position="241"/>
        <end position="261"/>
    </location>
</feature>
<name>A0ABQ9JDQ0_9CUCU</name>
<evidence type="ECO:0000256" key="2">
    <source>
        <dbReference type="ARBA" id="ARBA00022917"/>
    </source>
</evidence>
<sequence length="450" mass="51622">MAAGTLYTYPDNFRAAKALIAAQYAKANVKVAPNFVFGETNKTPEFTKKFPSGKVPAFEASNGKYLQDSNAIAYYVANEQLRGKNEYDTAQILQWIGFAEGEILPAGCAWVFPILGIIKNNAGAQEAFQRAKDDMRASLTILNSHLLTRTYLVGERITLADIVVACNLLNPYKYVLDPDYRKPFTNVNRWFVTLVNQPEFKAVLGEVVLCTKQAQAATGEQEAENYNIGDKDTNSLDRNSKRTSKAKRKKTRNKRRNRRNLKKETPKKAKELEPAEELDAADAALAEEPKSKDPFDSLPKGTFNVDDFKRFYSNEEESKSIPYFWEKFDPQNYSIWYCEYKYPQELAKVFMSCNLITGMFQRLDKMRKQAFASVCLFGEDNNSTISGIWFWRGQELAFPLSPDWQIDYESYDWKKLDPTDENTKKLVEQYFSWTGTDKDGRKFNQGKIFK</sequence>
<feature type="domain" description="GST N-terminal" evidence="6">
    <location>
        <begin position="2"/>
        <end position="84"/>
    </location>
</feature>
<dbReference type="Gene3D" id="1.20.1050.10">
    <property type="match status" value="1"/>
</dbReference>
<dbReference type="InterPro" id="IPR004046">
    <property type="entry name" value="GST_C"/>
</dbReference>
<dbReference type="SUPFAM" id="SSF47616">
    <property type="entry name" value="GST C-terminal domain-like"/>
    <property type="match status" value="1"/>
</dbReference>
<dbReference type="InterPro" id="IPR004045">
    <property type="entry name" value="Glutathione_S-Trfase_N"/>
</dbReference>
<evidence type="ECO:0000313" key="8">
    <source>
        <dbReference type="EMBL" id="KAJ8976034.1"/>
    </source>
</evidence>
<dbReference type="InterPro" id="IPR036282">
    <property type="entry name" value="Glutathione-S-Trfase_C_sf"/>
</dbReference>
<dbReference type="InterPro" id="IPR036249">
    <property type="entry name" value="Thioredoxin-like_sf"/>
</dbReference>
<dbReference type="InterPro" id="IPR050802">
    <property type="entry name" value="EF-GSTs"/>
</dbReference>
<dbReference type="SFLD" id="SFLDS00019">
    <property type="entry name" value="Glutathione_Transferase_(cytos"/>
    <property type="match status" value="1"/>
</dbReference>
<dbReference type="PROSITE" id="PS50404">
    <property type="entry name" value="GST_NTER"/>
    <property type="match status" value="1"/>
</dbReference>
<dbReference type="SUPFAM" id="SSF52833">
    <property type="entry name" value="Thioredoxin-like"/>
    <property type="match status" value="1"/>
</dbReference>
<keyword evidence="1 3" id="KW-0251">Elongation factor</keyword>
<dbReference type="InterPro" id="IPR001662">
    <property type="entry name" value="EF1B_G_C"/>
</dbReference>
<dbReference type="PROSITE" id="PS50040">
    <property type="entry name" value="EF1G_C"/>
    <property type="match status" value="1"/>
</dbReference>
<comment type="caution">
    <text evidence="8">The sequence shown here is derived from an EMBL/GenBank/DDBJ whole genome shotgun (WGS) entry which is preliminary data.</text>
</comment>